<name>A0A1R2CL82_9CILI</name>
<dbReference type="SUPFAM" id="SSF52540">
    <property type="entry name" value="P-loop containing nucleoside triphosphate hydrolases"/>
    <property type="match status" value="1"/>
</dbReference>
<dbReference type="OrthoDB" id="340359at2759"/>
<evidence type="ECO:0000313" key="2">
    <source>
        <dbReference type="Proteomes" id="UP000187209"/>
    </source>
</evidence>
<dbReference type="AlphaFoldDB" id="A0A1R2CL82"/>
<evidence type="ECO:0000313" key="1">
    <source>
        <dbReference type="EMBL" id="OMJ89767.1"/>
    </source>
</evidence>
<protein>
    <submittedName>
        <fullName evidence="1">Uncharacterized protein</fullName>
    </submittedName>
</protein>
<accession>A0A1R2CL82</accession>
<proteinExistence type="predicted"/>
<dbReference type="PANTHER" id="PTHR38566:SF1">
    <property type="entry name" value="CHROMOSOME UNDETERMINED SCAFFOLD_18, WHOLE GENOME SHOTGUN SEQUENCE"/>
    <property type="match status" value="1"/>
</dbReference>
<dbReference type="Proteomes" id="UP000187209">
    <property type="component" value="Unassembled WGS sequence"/>
</dbReference>
<organism evidence="1 2">
    <name type="scientific">Stentor coeruleus</name>
    <dbReference type="NCBI Taxonomy" id="5963"/>
    <lineage>
        <taxon>Eukaryota</taxon>
        <taxon>Sar</taxon>
        <taxon>Alveolata</taxon>
        <taxon>Ciliophora</taxon>
        <taxon>Postciliodesmatophora</taxon>
        <taxon>Heterotrichea</taxon>
        <taxon>Heterotrichida</taxon>
        <taxon>Stentoridae</taxon>
        <taxon>Stentor</taxon>
    </lineage>
</organism>
<dbReference type="PANTHER" id="PTHR38566">
    <property type="entry name" value="RNA_LIG_T4_1 DOMAIN-CONTAINING PROTEIN"/>
    <property type="match status" value="1"/>
</dbReference>
<comment type="caution">
    <text evidence="1">The sequence shown here is derived from an EMBL/GenBank/DDBJ whole genome shotgun (WGS) entry which is preliminary data.</text>
</comment>
<sequence length="752" mass="87446">MDPKSLLEYFLADSRVKVTRRQVPFALNYELIDISMKNRATEDQAFQQDQELSRKLRRGTSFLRKNEEIFWLRKGLPKFFEFKISKGMTSEHILNNQIFSKVKALLDQGIPVAIWNTVKENGENAQISFKQDLNSWVIGSKNVSLVARYEEDIKDHYKELRFNFAKLIAEMWFSILKLIDQDKIESLKIILSEATLVGEYVGNPDCQHIVQYKEKNISFFAVVPHESDILCYDFEKTNSILNQFNLKSVQSENLGQITNTEQFSLIMQQMFYNIQNKETENSCEGSVFYIISSLGCVEICKIKTLEYKILRKIREGLKNATDDPKLKGKFYNDFRNYIYNLQSKLNIQLDKYLEIAKKMMNTTSSGISQQILLENQFASFKDSGFEREIIFVVGIPGIGKTFLLEKLKNDYQNLTVISSDIIREKNIQHLITQNPSLDYEKAFDKSYSSSTKQFWNELAQAKQTVFIDKNIPPSGLKSLISHLNKNTDKITAFIPKTKNFTYNENSWPFSLQTLYTCIQRILIRKSHPTMKISTPIKNIQILILIYNFYKSYNFDYYKNNGVNSVIFWDFIDENISISEKAKKKIEKIITKTKVGCLPDAEKVQKLIKCLPIEEEIKFENVVCKKNNKVPVFLAIEVYGLNAISLVVKGLKDIIECFPLYKDMIDEDINEITQSGIYPKPEKLLSFKWKICDLHITTLFIGKNSKVLHSPHYQTFQENLEYEFLITHLVYVPKKLICAPIDFKGNKPLISNR</sequence>
<dbReference type="EMBL" id="MPUH01000118">
    <property type="protein sequence ID" value="OMJ89767.1"/>
    <property type="molecule type" value="Genomic_DNA"/>
</dbReference>
<dbReference type="Gene3D" id="3.40.50.300">
    <property type="entry name" value="P-loop containing nucleotide triphosphate hydrolases"/>
    <property type="match status" value="1"/>
</dbReference>
<keyword evidence="2" id="KW-1185">Reference proteome</keyword>
<reference evidence="1 2" key="1">
    <citation type="submission" date="2016-11" db="EMBL/GenBank/DDBJ databases">
        <title>The macronuclear genome of Stentor coeruleus: a giant cell with tiny introns.</title>
        <authorList>
            <person name="Slabodnick M."/>
            <person name="Ruby J.G."/>
            <person name="Reiff S.B."/>
            <person name="Swart E.C."/>
            <person name="Gosai S."/>
            <person name="Prabakaran S."/>
            <person name="Witkowska E."/>
            <person name="Larue G.E."/>
            <person name="Fisher S."/>
            <person name="Freeman R.M."/>
            <person name="Gunawardena J."/>
            <person name="Chu W."/>
            <person name="Stover N.A."/>
            <person name="Gregory B.D."/>
            <person name="Nowacki M."/>
            <person name="Derisi J."/>
            <person name="Roy S.W."/>
            <person name="Marshall W.F."/>
            <person name="Sood P."/>
        </authorList>
    </citation>
    <scope>NUCLEOTIDE SEQUENCE [LARGE SCALE GENOMIC DNA]</scope>
    <source>
        <strain evidence="1">WM001</strain>
    </source>
</reference>
<gene>
    <name evidence="1" type="ORF">SteCoe_8037</name>
</gene>
<dbReference type="InterPro" id="IPR027417">
    <property type="entry name" value="P-loop_NTPase"/>
</dbReference>